<evidence type="ECO:0000313" key="2">
    <source>
        <dbReference type="EMBL" id="GBF07969.1"/>
    </source>
</evidence>
<organism evidence="2 3">
    <name type="scientific">Deinococcus aerius</name>
    <dbReference type="NCBI Taxonomy" id="200253"/>
    <lineage>
        <taxon>Bacteria</taxon>
        <taxon>Thermotogati</taxon>
        <taxon>Deinococcota</taxon>
        <taxon>Deinococci</taxon>
        <taxon>Deinococcales</taxon>
        <taxon>Deinococcaceae</taxon>
        <taxon>Deinococcus</taxon>
    </lineage>
</organism>
<name>A0A2I9D0C4_9DEIO</name>
<dbReference type="InterPro" id="IPR009010">
    <property type="entry name" value="Asp_de-COase-like_dom_sf"/>
</dbReference>
<accession>A0A2I9D0C4</accession>
<dbReference type="AlphaFoldDB" id="A0A2I9D0C4"/>
<proteinExistence type="predicted"/>
<dbReference type="EMBL" id="BFAG01000020">
    <property type="protein sequence ID" value="GBF07969.1"/>
    <property type="molecule type" value="Genomic_DNA"/>
</dbReference>
<dbReference type="Proteomes" id="UP000236569">
    <property type="component" value="Unassembled WGS sequence"/>
</dbReference>
<protein>
    <submittedName>
        <fullName evidence="2">Uncharacterized protein</fullName>
    </submittedName>
</protein>
<sequence>MTTLPWDDPSRSRPANELTLSEWDPVSKQPHYKYAAVRISKCGAKEGRRNRRN</sequence>
<dbReference type="RefSeq" id="WP_165794306.1">
    <property type="nucleotide sequence ID" value="NZ_BFAG01000020.1"/>
</dbReference>
<evidence type="ECO:0000313" key="3">
    <source>
        <dbReference type="Proteomes" id="UP000236569"/>
    </source>
</evidence>
<keyword evidence="3" id="KW-1185">Reference proteome</keyword>
<gene>
    <name evidence="2" type="ORF">DAERI_200026</name>
</gene>
<dbReference type="Gene3D" id="2.40.40.20">
    <property type="match status" value="1"/>
</dbReference>
<dbReference type="SUPFAM" id="SSF50692">
    <property type="entry name" value="ADC-like"/>
    <property type="match status" value="1"/>
</dbReference>
<comment type="caution">
    <text evidence="2">The sequence shown here is derived from an EMBL/GenBank/DDBJ whole genome shotgun (WGS) entry which is preliminary data.</text>
</comment>
<feature type="region of interest" description="Disordered" evidence="1">
    <location>
        <begin position="1"/>
        <end position="24"/>
    </location>
</feature>
<reference evidence="3" key="1">
    <citation type="submission" date="2018-01" db="EMBL/GenBank/DDBJ databases">
        <title>Draft Genome Sequence of the Radioresistant Bacterium Deinococcus aerius TR0125, Isolated from the Higher Atmosphere above Japan.</title>
        <authorList>
            <person name="Satoh K."/>
            <person name="Arai H."/>
            <person name="Sanzen T."/>
            <person name="Kawaguchi Y."/>
            <person name="Hayashi H."/>
            <person name="Yokobori S."/>
            <person name="Yamagishi A."/>
            <person name="Oono Y."/>
            <person name="Narumi I."/>
        </authorList>
    </citation>
    <scope>NUCLEOTIDE SEQUENCE [LARGE SCALE GENOMIC DNA]</scope>
    <source>
        <strain evidence="3">TR0125</strain>
    </source>
</reference>
<evidence type="ECO:0000256" key="1">
    <source>
        <dbReference type="SAM" id="MobiDB-lite"/>
    </source>
</evidence>